<feature type="compositionally biased region" description="Acidic residues" evidence="1">
    <location>
        <begin position="415"/>
        <end position="426"/>
    </location>
</feature>
<organism evidence="2">
    <name type="scientific">Bactrocera latifrons</name>
    <name type="common">Malaysian fruit fly</name>
    <name type="synonym">Chaetodacus latifrons</name>
    <dbReference type="NCBI Taxonomy" id="174628"/>
    <lineage>
        <taxon>Eukaryota</taxon>
        <taxon>Metazoa</taxon>
        <taxon>Ecdysozoa</taxon>
        <taxon>Arthropoda</taxon>
        <taxon>Hexapoda</taxon>
        <taxon>Insecta</taxon>
        <taxon>Pterygota</taxon>
        <taxon>Neoptera</taxon>
        <taxon>Endopterygota</taxon>
        <taxon>Diptera</taxon>
        <taxon>Brachycera</taxon>
        <taxon>Muscomorpha</taxon>
        <taxon>Tephritoidea</taxon>
        <taxon>Tephritidae</taxon>
        <taxon>Bactrocera</taxon>
        <taxon>Bactrocera</taxon>
    </lineage>
</organism>
<dbReference type="AlphaFoldDB" id="A0A0K8VD87"/>
<feature type="compositionally biased region" description="Polar residues" evidence="1">
    <location>
        <begin position="467"/>
        <end position="480"/>
    </location>
</feature>
<name>A0A0K8VD87_BACLA</name>
<feature type="compositionally biased region" description="Basic and acidic residues" evidence="1">
    <location>
        <begin position="427"/>
        <end position="450"/>
    </location>
</feature>
<proteinExistence type="predicted"/>
<sequence length="823" mass="90969">VVEVVETIAVETTEAEVMKEPEVIEIQKPTKELETTLEPEIVRQEIEVKDPKRDVTKYFLATEIAMQVKDQLSKVTEHENREKVVVNVQETELRKEPDVVEEHISTSLPVQIVDFIEGERVSIISQIEKDPKMIEGLGIDFNQADNGYAVIEPIDFSDNDDNDLLRENMRLDSSTLLRPNYEKFESKLRLVLDAVTSKTELPSEEDITKPPQSVELIEQPASADDVPSSEEIIKTAQSIKLVEQPYSSDVLTDELLHNLNRDTFIRQVNSYTQLKQYERYWALFVDSNIHTELVQKTETIMAEPVVVQAVMKPIDEHKTQKTEIPALTEQIIPTELSQPPASNLDTLCRNLYMDVWQHDTNVELVVNRNEPTVESVISVNEDKEKPTETVTVIDELTEEEQNKQTIDIEDKKEDDTEEEEEEEEEKVDNSKTDRDFDEHKRDDRDDRDDPGSGSSGNVTPTPEPDTNAYNPNQSCSSEYMSTDLPGGVGHWRDQSTYLALDAAAGDEPEATTLTETETEFVHSEVPLELLTETKTQVVLTPTSTATPSVSNIVNVSETTQPIPIPTLSQTPTTLPTPTPESPIITQTENVPTTTNVESDSTSKLTQLAGVIINAVNVTTHATNTAITATKEAATAILAPIVTAAISDKATTPQTNAQNTIPTTVTTQDTKFEEDKVVEATVTLPAPIVEDTVTLPTTEAPLQTQTIATTTTTATDTESIGSAVQPAMLAPAVVPLAPLTTTQTTTTTTTITDELYRPEFVVRTESNVIKRTTTTTTVTTTTTGSGTTTTASDASASLLRQQQQQQQQDLTHDIEDLLQSLSTD</sequence>
<feature type="non-terminal residue" evidence="2">
    <location>
        <position position="823"/>
    </location>
</feature>
<reference evidence="2" key="1">
    <citation type="submission" date="2015-06" db="EMBL/GenBank/DDBJ databases">
        <authorList>
            <person name="Hoefler B.C."/>
            <person name="Straight P.D."/>
        </authorList>
    </citation>
    <scope>NUCLEOTIDE SEQUENCE</scope>
</reference>
<feature type="region of interest" description="Disordered" evidence="1">
    <location>
        <begin position="380"/>
        <end position="481"/>
    </location>
</feature>
<feature type="non-terminal residue" evidence="2">
    <location>
        <position position="1"/>
    </location>
</feature>
<gene>
    <name evidence="2" type="primary">Zan_4</name>
    <name evidence="2" type="ORF">c2_g1_i1</name>
</gene>
<feature type="compositionally biased region" description="Low complexity" evidence="1">
    <location>
        <begin position="561"/>
        <end position="573"/>
    </location>
</feature>
<evidence type="ECO:0000256" key="1">
    <source>
        <dbReference type="SAM" id="MobiDB-lite"/>
    </source>
</evidence>
<dbReference type="EMBL" id="GDHF01015799">
    <property type="protein sequence ID" value="JAI36515.1"/>
    <property type="molecule type" value="Transcribed_RNA"/>
</dbReference>
<evidence type="ECO:0000313" key="2">
    <source>
        <dbReference type="EMBL" id="JAI36515.1"/>
    </source>
</evidence>
<protein>
    <submittedName>
        <fullName evidence="2">Zonadhesin</fullName>
    </submittedName>
</protein>
<accession>A0A0K8VD87</accession>
<feature type="region of interest" description="Disordered" evidence="1">
    <location>
        <begin position="561"/>
        <end position="586"/>
    </location>
</feature>
<feature type="compositionally biased region" description="Basic and acidic residues" evidence="1">
    <location>
        <begin position="400"/>
        <end position="414"/>
    </location>
</feature>